<keyword evidence="3" id="KW-0560">Oxidoreductase</keyword>
<dbReference type="InterPro" id="IPR036291">
    <property type="entry name" value="NAD(P)-bd_dom_sf"/>
</dbReference>
<reference evidence="5 6" key="1">
    <citation type="submission" date="2016-05" db="EMBL/GenBank/DDBJ databases">
        <title>A degradative enzymes factory behind the ericoid mycorrhizal symbiosis.</title>
        <authorList>
            <consortium name="DOE Joint Genome Institute"/>
            <person name="Martino E."/>
            <person name="Morin E."/>
            <person name="Grelet G."/>
            <person name="Kuo A."/>
            <person name="Kohler A."/>
            <person name="Daghino S."/>
            <person name="Barry K."/>
            <person name="Choi C."/>
            <person name="Cichocki N."/>
            <person name="Clum A."/>
            <person name="Copeland A."/>
            <person name="Hainaut M."/>
            <person name="Haridas S."/>
            <person name="Labutti K."/>
            <person name="Lindquist E."/>
            <person name="Lipzen A."/>
            <person name="Khouja H.-R."/>
            <person name="Murat C."/>
            <person name="Ohm R."/>
            <person name="Olson A."/>
            <person name="Spatafora J."/>
            <person name="Veneault-Fourrey C."/>
            <person name="Henrissat B."/>
            <person name="Grigoriev I."/>
            <person name="Martin F."/>
            <person name="Perotto S."/>
        </authorList>
    </citation>
    <scope>NUCLEOTIDE SEQUENCE [LARGE SCALE GENOMIC DNA]</scope>
    <source>
        <strain evidence="5 6">UAMH 7357</strain>
    </source>
</reference>
<dbReference type="EMBL" id="KZ613516">
    <property type="protein sequence ID" value="PMD15004.1"/>
    <property type="molecule type" value="Genomic_DNA"/>
</dbReference>
<proteinExistence type="inferred from homology"/>
<dbReference type="Proteomes" id="UP000235672">
    <property type="component" value="Unassembled WGS sequence"/>
</dbReference>
<evidence type="ECO:0000313" key="6">
    <source>
        <dbReference type="Proteomes" id="UP000235672"/>
    </source>
</evidence>
<dbReference type="Gene3D" id="3.40.50.720">
    <property type="entry name" value="NAD(P)-binding Rossmann-like Domain"/>
    <property type="match status" value="1"/>
</dbReference>
<keyword evidence="6" id="KW-1185">Reference proteome</keyword>
<dbReference type="PROSITE" id="PS00061">
    <property type="entry name" value="ADH_SHORT"/>
    <property type="match status" value="1"/>
</dbReference>
<name>A0A2J6PLV7_9HELO</name>
<dbReference type="PRINTS" id="PR00081">
    <property type="entry name" value="GDHRDH"/>
</dbReference>
<evidence type="ECO:0000256" key="4">
    <source>
        <dbReference type="SAM" id="MobiDB-lite"/>
    </source>
</evidence>
<dbReference type="OrthoDB" id="498125at2759"/>
<accession>A0A2J6PLV7</accession>
<feature type="region of interest" description="Disordered" evidence="4">
    <location>
        <begin position="1"/>
        <end position="21"/>
    </location>
</feature>
<evidence type="ECO:0000313" key="5">
    <source>
        <dbReference type="EMBL" id="PMD15004.1"/>
    </source>
</evidence>
<protein>
    <submittedName>
        <fullName evidence="5">Short chain dehydrogenase/reductase-like protein</fullName>
    </submittedName>
</protein>
<gene>
    <name evidence="5" type="ORF">NA56DRAFT_710222</name>
</gene>
<sequence length="348" mass="38056">MSKNIVGITRQSPPLDTTAPFDTSSLQEKTIVITGGASGFGKGFAKRWANCGATVIIGDIDTTQGKAFVEELRKETANPSHQFIRCNVTDWQSQVDLFRTAAELSPHRRIDQVVANAGVQELGTKLDQPQNLDKDEPPKPQWTTVDVNLIGVLYTVHLAMFWLPKNPAPASDAQPDRHLLLIGSVASLIPFAGHIQYSIAKHGVLGLFRSLRATSWKDGIRVNLLMPYFMDTPMIHPGGKVFLAGIGMGKHEDVVEAASRFAADVSIRGRALVLGPRVKLDDDGHLLPPDSQEAEEISSFEVFGHDFEEVEAFTSRYVKILNAVEAARGYIGWAGDIVKAIFSPFTRG</sequence>
<dbReference type="STRING" id="1745343.A0A2J6PLV7"/>
<dbReference type="AlphaFoldDB" id="A0A2J6PLV7"/>
<evidence type="ECO:0000256" key="2">
    <source>
        <dbReference type="ARBA" id="ARBA00022857"/>
    </source>
</evidence>
<keyword evidence="2" id="KW-0521">NADP</keyword>
<dbReference type="InterPro" id="IPR020904">
    <property type="entry name" value="Sc_DH/Rdtase_CS"/>
</dbReference>
<dbReference type="PANTHER" id="PTHR43180">
    <property type="entry name" value="3-OXOACYL-(ACYL-CARRIER-PROTEIN) REDUCTASE (AFU_ORTHOLOGUE AFUA_6G11210)"/>
    <property type="match status" value="1"/>
</dbReference>
<dbReference type="Pfam" id="PF00106">
    <property type="entry name" value="adh_short"/>
    <property type="match status" value="1"/>
</dbReference>
<evidence type="ECO:0000256" key="3">
    <source>
        <dbReference type="ARBA" id="ARBA00023002"/>
    </source>
</evidence>
<dbReference type="GO" id="GO:0016491">
    <property type="term" value="F:oxidoreductase activity"/>
    <property type="evidence" value="ECO:0007669"/>
    <property type="project" value="UniProtKB-KW"/>
</dbReference>
<dbReference type="PANTHER" id="PTHR43180:SF16">
    <property type="entry name" value="BACILYSIN BIOSYNTHESIS OXIDOREDUCTASE BACC"/>
    <property type="match status" value="1"/>
</dbReference>
<organism evidence="5 6">
    <name type="scientific">Hyaloscypha hepaticicola</name>
    <dbReference type="NCBI Taxonomy" id="2082293"/>
    <lineage>
        <taxon>Eukaryota</taxon>
        <taxon>Fungi</taxon>
        <taxon>Dikarya</taxon>
        <taxon>Ascomycota</taxon>
        <taxon>Pezizomycotina</taxon>
        <taxon>Leotiomycetes</taxon>
        <taxon>Helotiales</taxon>
        <taxon>Hyaloscyphaceae</taxon>
        <taxon>Hyaloscypha</taxon>
    </lineage>
</organism>
<evidence type="ECO:0000256" key="1">
    <source>
        <dbReference type="ARBA" id="ARBA00006484"/>
    </source>
</evidence>
<dbReference type="SUPFAM" id="SSF51735">
    <property type="entry name" value="NAD(P)-binding Rossmann-fold domains"/>
    <property type="match status" value="1"/>
</dbReference>
<comment type="similarity">
    <text evidence="1">Belongs to the short-chain dehydrogenases/reductases (SDR) family.</text>
</comment>
<dbReference type="InterPro" id="IPR002347">
    <property type="entry name" value="SDR_fam"/>
</dbReference>